<proteinExistence type="predicted"/>
<protein>
    <recommendedName>
        <fullName evidence="3">CopG antitoxin of type II toxin-antitoxin system</fullName>
    </recommendedName>
</protein>
<gene>
    <name evidence="1" type="ORF">A2721_01630</name>
</gene>
<dbReference type="Proteomes" id="UP000177871">
    <property type="component" value="Unassembled WGS sequence"/>
</dbReference>
<dbReference type="Pfam" id="PF12441">
    <property type="entry name" value="CopG_antitoxin"/>
    <property type="match status" value="1"/>
</dbReference>
<organism evidence="1 2">
    <name type="scientific">Candidatus Gottesmanbacteria bacterium RIFCSPHIGHO2_01_FULL_47_48</name>
    <dbReference type="NCBI Taxonomy" id="1798381"/>
    <lineage>
        <taxon>Bacteria</taxon>
        <taxon>Candidatus Gottesmaniibacteriota</taxon>
    </lineage>
</organism>
<dbReference type="STRING" id="1798381.A2721_01630"/>
<name>A0A1F6A1B2_9BACT</name>
<comment type="caution">
    <text evidence="1">The sequence shown here is derived from an EMBL/GenBank/DDBJ whole genome shotgun (WGS) entry which is preliminary data.</text>
</comment>
<sequence>MKKNNRKIDPIPKFRNIAEEAEFWDTHSFSDYWDKWKPVKLKVAKNLSDGITVRFDGRTLEEIRSRAAKKGLGPTQLIRMWVMEQLGKKKALV</sequence>
<reference evidence="1 2" key="1">
    <citation type="journal article" date="2016" name="Nat. Commun.">
        <title>Thousands of microbial genomes shed light on interconnected biogeochemical processes in an aquifer system.</title>
        <authorList>
            <person name="Anantharaman K."/>
            <person name="Brown C.T."/>
            <person name="Hug L.A."/>
            <person name="Sharon I."/>
            <person name="Castelle C.J."/>
            <person name="Probst A.J."/>
            <person name="Thomas B.C."/>
            <person name="Singh A."/>
            <person name="Wilkins M.J."/>
            <person name="Karaoz U."/>
            <person name="Brodie E.L."/>
            <person name="Williams K.H."/>
            <person name="Hubbard S.S."/>
            <person name="Banfield J.F."/>
        </authorList>
    </citation>
    <scope>NUCLEOTIDE SEQUENCE [LARGE SCALE GENOMIC DNA]</scope>
</reference>
<accession>A0A1F6A1B2</accession>
<dbReference type="InterPro" id="IPR022148">
    <property type="entry name" value="CopG_antitoxin"/>
</dbReference>
<dbReference type="EMBL" id="MFJK01000014">
    <property type="protein sequence ID" value="OGG18469.1"/>
    <property type="molecule type" value="Genomic_DNA"/>
</dbReference>
<evidence type="ECO:0000313" key="2">
    <source>
        <dbReference type="Proteomes" id="UP000177871"/>
    </source>
</evidence>
<dbReference type="AlphaFoldDB" id="A0A1F6A1B2"/>
<evidence type="ECO:0008006" key="3">
    <source>
        <dbReference type="Google" id="ProtNLM"/>
    </source>
</evidence>
<evidence type="ECO:0000313" key="1">
    <source>
        <dbReference type="EMBL" id="OGG18469.1"/>
    </source>
</evidence>